<dbReference type="GO" id="GO:0004984">
    <property type="term" value="F:olfactory receptor activity"/>
    <property type="evidence" value="ECO:0007669"/>
    <property type="project" value="InterPro"/>
</dbReference>
<evidence type="ECO:0000256" key="8">
    <source>
        <dbReference type="ARBA" id="ARBA00023170"/>
    </source>
</evidence>
<keyword evidence="8" id="KW-0675">Receptor</keyword>
<comment type="subcellular location">
    <subcellularLocation>
        <location evidence="1">Cell membrane</location>
        <topology evidence="1">Multi-pass membrane protein</topology>
    </subcellularLocation>
</comment>
<evidence type="ECO:0000256" key="4">
    <source>
        <dbReference type="ARBA" id="ARBA00022692"/>
    </source>
</evidence>
<keyword evidence="11" id="KW-1185">Reference proteome</keyword>
<accession>A0A6P3XZ40</accession>
<dbReference type="Pfam" id="PF02949">
    <property type="entry name" value="7tm_6"/>
    <property type="match status" value="1"/>
</dbReference>
<evidence type="ECO:0000256" key="9">
    <source>
        <dbReference type="ARBA" id="ARBA00023224"/>
    </source>
</evidence>
<evidence type="ECO:0000256" key="2">
    <source>
        <dbReference type="ARBA" id="ARBA00022475"/>
    </source>
</evidence>
<reference evidence="12" key="1">
    <citation type="submission" date="2025-08" db="UniProtKB">
        <authorList>
            <consortium name="RefSeq"/>
        </authorList>
    </citation>
    <scope>IDENTIFICATION</scope>
</reference>
<dbReference type="Proteomes" id="UP000515204">
    <property type="component" value="Unplaced"/>
</dbReference>
<evidence type="ECO:0000256" key="7">
    <source>
        <dbReference type="ARBA" id="ARBA00023136"/>
    </source>
</evidence>
<evidence type="ECO:0000313" key="11">
    <source>
        <dbReference type="Proteomes" id="UP000515204"/>
    </source>
</evidence>
<gene>
    <name evidence="12" type="primary">LOC106748838</name>
</gene>
<dbReference type="PANTHER" id="PTHR21137:SF35">
    <property type="entry name" value="ODORANT RECEPTOR 19A-RELATED"/>
    <property type="match status" value="1"/>
</dbReference>
<dbReference type="GO" id="GO:0005549">
    <property type="term" value="F:odorant binding"/>
    <property type="evidence" value="ECO:0007669"/>
    <property type="project" value="InterPro"/>
</dbReference>
<keyword evidence="5" id="KW-0552">Olfaction</keyword>
<evidence type="ECO:0000256" key="5">
    <source>
        <dbReference type="ARBA" id="ARBA00022725"/>
    </source>
</evidence>
<dbReference type="RefSeq" id="XP_014483203.1">
    <property type="nucleotide sequence ID" value="XM_014627717.1"/>
</dbReference>
<keyword evidence="3" id="KW-0716">Sensory transduction</keyword>
<name>A0A6P3XZ40_DINQU</name>
<proteinExistence type="predicted"/>
<sequence length="168" mass="19250">MLSTGTMFLSYGQHICGMFRIASYRIQNVIKPNGLQSVNPQNENSIYEGLIYAVEVHRKTLQLELSLPPNICPQMEESIYGTYLYMFGANYVAQQVTDHNNHVFATVYNIRWYVTPLQIQKMILFMLQRGTKAYYLQLGSIFLGSLEGFASLLSATISYFTVIYSTRQ</sequence>
<evidence type="ECO:0000256" key="1">
    <source>
        <dbReference type="ARBA" id="ARBA00004651"/>
    </source>
</evidence>
<dbReference type="GeneID" id="106748838"/>
<keyword evidence="9" id="KW-0807">Transducer</keyword>
<keyword evidence="7 10" id="KW-0472">Membrane</keyword>
<dbReference type="AlphaFoldDB" id="A0A6P3XZ40"/>
<dbReference type="GO" id="GO:0007165">
    <property type="term" value="P:signal transduction"/>
    <property type="evidence" value="ECO:0007669"/>
    <property type="project" value="UniProtKB-KW"/>
</dbReference>
<dbReference type="KEGG" id="dqu:106748838"/>
<dbReference type="OrthoDB" id="7549866at2759"/>
<feature type="transmembrane region" description="Helical" evidence="10">
    <location>
        <begin position="134"/>
        <end position="160"/>
    </location>
</feature>
<keyword evidence="6 10" id="KW-1133">Transmembrane helix</keyword>
<evidence type="ECO:0000256" key="3">
    <source>
        <dbReference type="ARBA" id="ARBA00022606"/>
    </source>
</evidence>
<evidence type="ECO:0000256" key="10">
    <source>
        <dbReference type="SAM" id="Phobius"/>
    </source>
</evidence>
<keyword evidence="4 10" id="KW-0812">Transmembrane</keyword>
<evidence type="ECO:0000256" key="6">
    <source>
        <dbReference type="ARBA" id="ARBA00022989"/>
    </source>
</evidence>
<keyword evidence="2" id="KW-1003">Cell membrane</keyword>
<dbReference type="PANTHER" id="PTHR21137">
    <property type="entry name" value="ODORANT RECEPTOR"/>
    <property type="match status" value="1"/>
</dbReference>
<dbReference type="InterPro" id="IPR004117">
    <property type="entry name" value="7tm6_olfct_rcpt"/>
</dbReference>
<organism evidence="11 12">
    <name type="scientific">Dinoponera quadriceps</name>
    <name type="common">South American ant</name>
    <dbReference type="NCBI Taxonomy" id="609295"/>
    <lineage>
        <taxon>Eukaryota</taxon>
        <taxon>Metazoa</taxon>
        <taxon>Ecdysozoa</taxon>
        <taxon>Arthropoda</taxon>
        <taxon>Hexapoda</taxon>
        <taxon>Insecta</taxon>
        <taxon>Pterygota</taxon>
        <taxon>Neoptera</taxon>
        <taxon>Endopterygota</taxon>
        <taxon>Hymenoptera</taxon>
        <taxon>Apocrita</taxon>
        <taxon>Aculeata</taxon>
        <taxon>Formicoidea</taxon>
        <taxon>Formicidae</taxon>
        <taxon>Ponerinae</taxon>
        <taxon>Ponerini</taxon>
        <taxon>Dinoponera</taxon>
    </lineage>
</organism>
<dbReference type="GO" id="GO:0005886">
    <property type="term" value="C:plasma membrane"/>
    <property type="evidence" value="ECO:0007669"/>
    <property type="project" value="UniProtKB-SubCell"/>
</dbReference>
<protein>
    <submittedName>
        <fullName evidence="12">Uncharacterized protein LOC106748838</fullName>
    </submittedName>
</protein>
<evidence type="ECO:0000313" key="12">
    <source>
        <dbReference type="RefSeq" id="XP_014483203.1"/>
    </source>
</evidence>